<feature type="region of interest" description="Disordered" evidence="7">
    <location>
        <begin position="56"/>
        <end position="86"/>
    </location>
</feature>
<dbReference type="PROSITE" id="PS00463">
    <property type="entry name" value="ZN2_CY6_FUNGAL_1"/>
    <property type="match status" value="1"/>
</dbReference>
<dbReference type="GO" id="GO:0005634">
    <property type="term" value="C:nucleus"/>
    <property type="evidence" value="ECO:0007669"/>
    <property type="project" value="UniProtKB-SubCell"/>
</dbReference>
<keyword evidence="10" id="KW-1185">Reference proteome</keyword>
<dbReference type="GO" id="GO:0009893">
    <property type="term" value="P:positive regulation of metabolic process"/>
    <property type="evidence" value="ECO:0007669"/>
    <property type="project" value="UniProtKB-ARBA"/>
</dbReference>
<gene>
    <name evidence="9" type="ORF">BDV34DRAFT_191380</name>
</gene>
<accession>A0A5N6DT15</accession>
<comment type="subcellular location">
    <subcellularLocation>
        <location evidence="1">Nucleus</location>
    </subcellularLocation>
</comment>
<organism evidence="9 10">
    <name type="scientific">Aspergillus parasiticus</name>
    <dbReference type="NCBI Taxonomy" id="5067"/>
    <lineage>
        <taxon>Eukaryota</taxon>
        <taxon>Fungi</taxon>
        <taxon>Dikarya</taxon>
        <taxon>Ascomycota</taxon>
        <taxon>Pezizomycotina</taxon>
        <taxon>Eurotiomycetes</taxon>
        <taxon>Eurotiomycetidae</taxon>
        <taxon>Eurotiales</taxon>
        <taxon>Aspergillaceae</taxon>
        <taxon>Aspergillus</taxon>
        <taxon>Aspergillus subgen. Circumdati</taxon>
    </lineage>
</organism>
<dbReference type="PANTHER" id="PTHR31001">
    <property type="entry name" value="UNCHARACTERIZED TRANSCRIPTIONAL REGULATORY PROTEIN"/>
    <property type="match status" value="1"/>
</dbReference>
<evidence type="ECO:0000256" key="2">
    <source>
        <dbReference type="ARBA" id="ARBA00022723"/>
    </source>
</evidence>
<evidence type="ECO:0000256" key="1">
    <source>
        <dbReference type="ARBA" id="ARBA00004123"/>
    </source>
</evidence>
<evidence type="ECO:0000313" key="9">
    <source>
        <dbReference type="EMBL" id="KAB8207934.1"/>
    </source>
</evidence>
<keyword evidence="3" id="KW-0805">Transcription regulation</keyword>
<protein>
    <recommendedName>
        <fullName evidence="8">Zn(2)-C6 fungal-type domain-containing protein</fullName>
    </recommendedName>
</protein>
<dbReference type="OMA" id="TEWTREP"/>
<dbReference type="SMART" id="SM00906">
    <property type="entry name" value="Fungal_trans"/>
    <property type="match status" value="1"/>
</dbReference>
<evidence type="ECO:0000256" key="7">
    <source>
        <dbReference type="SAM" id="MobiDB-lite"/>
    </source>
</evidence>
<dbReference type="VEuPathDB" id="FungiDB:BDV34DRAFT_191380"/>
<evidence type="ECO:0000256" key="3">
    <source>
        <dbReference type="ARBA" id="ARBA00023015"/>
    </source>
</evidence>
<dbReference type="EMBL" id="ML734954">
    <property type="protein sequence ID" value="KAB8207934.1"/>
    <property type="molecule type" value="Genomic_DNA"/>
</dbReference>
<evidence type="ECO:0000256" key="6">
    <source>
        <dbReference type="ARBA" id="ARBA00023242"/>
    </source>
</evidence>
<dbReference type="AlphaFoldDB" id="A0A5N6DT15"/>
<sequence length="689" mass="77155">MDSPSQSLFRRNGSRRSCEACRKLKTKCDHASPKCGRCAQKNVPCVYDPAPMTRTFRPQSVIKSRGQRKPRNSGSPASPDIHKGGQLELIPSHGQAVVVSTPPLESAGFLGPTSYRSLMSEAISDNDPGVADTDRTTYTIDPRQLDLGLKILDFLADNAVLVRGLVVKVYQLGRTPIIPEVLMLPALDMLWDIFEDYIAQDEPSRLRTVVRVFENSYQQVPGKLAMNVGELCQWISGKNVRWETIGSVIQIAAMGLIHTPERDATRIDPQQRSKDEVLAQMLEVIDQLLPLSNALPAVNQLMVCLKYYQMMLASQRFGDSSRWLYSSLGELSSCIYATGIHQYDIPTGQYPGFIDLWRRRCFAVVYSMDKTIATILGRPPSLTRHYCVLKPPLDIDDDIDTSNYEQSLQMLDSNGWNTDGKRRPSTTVRLRFLLATIREEILELHLGVNYVDIEGKTSNILQNLHSIWDTCPSHMKYSPNMWNEQMPCQDVIALLSIYLDYLHSIFLLHRFAAQGCQSEKPKELLLVAKTILSTVLVINEYRERSREVRSDFSSIFLPYGLPSAELLATELLKSSNPLLSGAYPGLPRAEIIRELTLYISCLSWVARPGSGNLGFCKKVKARLTSILDKILDPSYVAPRSSSNDGGTSSDVSWAFPDLLDSDFTINSLLHSDDGSNWDPGFDLFCGPVF</sequence>
<keyword evidence="4" id="KW-0238">DNA-binding</keyword>
<evidence type="ECO:0000256" key="5">
    <source>
        <dbReference type="ARBA" id="ARBA00023163"/>
    </source>
</evidence>
<name>A0A5N6DT15_ASPPA</name>
<evidence type="ECO:0000256" key="4">
    <source>
        <dbReference type="ARBA" id="ARBA00023125"/>
    </source>
</evidence>
<keyword evidence="6" id="KW-0539">Nucleus</keyword>
<dbReference type="InterPro" id="IPR036864">
    <property type="entry name" value="Zn2-C6_fun-type_DNA-bd_sf"/>
</dbReference>
<evidence type="ECO:0000313" key="10">
    <source>
        <dbReference type="Proteomes" id="UP000326532"/>
    </source>
</evidence>
<dbReference type="GO" id="GO:0003677">
    <property type="term" value="F:DNA binding"/>
    <property type="evidence" value="ECO:0007669"/>
    <property type="project" value="UniProtKB-KW"/>
</dbReference>
<dbReference type="SMART" id="SM00066">
    <property type="entry name" value="GAL4"/>
    <property type="match status" value="1"/>
</dbReference>
<dbReference type="GO" id="GO:0008270">
    <property type="term" value="F:zinc ion binding"/>
    <property type="evidence" value="ECO:0007669"/>
    <property type="project" value="InterPro"/>
</dbReference>
<dbReference type="PANTHER" id="PTHR31001:SF61">
    <property type="entry name" value="ZN(II)2CYS6 TRANSCRIPTION FACTOR (EUROFUNG)"/>
    <property type="match status" value="1"/>
</dbReference>
<proteinExistence type="predicted"/>
<dbReference type="Pfam" id="PF04082">
    <property type="entry name" value="Fungal_trans"/>
    <property type="match status" value="1"/>
</dbReference>
<dbReference type="CDD" id="cd00067">
    <property type="entry name" value="GAL4"/>
    <property type="match status" value="1"/>
</dbReference>
<dbReference type="Proteomes" id="UP000326532">
    <property type="component" value="Unassembled WGS sequence"/>
</dbReference>
<keyword evidence="2" id="KW-0479">Metal-binding</keyword>
<evidence type="ECO:0000259" key="8">
    <source>
        <dbReference type="PROSITE" id="PS50048"/>
    </source>
</evidence>
<dbReference type="Pfam" id="PF00172">
    <property type="entry name" value="Zn_clus"/>
    <property type="match status" value="1"/>
</dbReference>
<dbReference type="CDD" id="cd12148">
    <property type="entry name" value="fungal_TF_MHR"/>
    <property type="match status" value="1"/>
</dbReference>
<dbReference type="InterPro" id="IPR050613">
    <property type="entry name" value="Sec_Metabolite_Reg"/>
</dbReference>
<dbReference type="GO" id="GO:0000981">
    <property type="term" value="F:DNA-binding transcription factor activity, RNA polymerase II-specific"/>
    <property type="evidence" value="ECO:0007669"/>
    <property type="project" value="InterPro"/>
</dbReference>
<dbReference type="InterPro" id="IPR001138">
    <property type="entry name" value="Zn2Cys6_DnaBD"/>
</dbReference>
<feature type="domain" description="Zn(2)-C6 fungal-type" evidence="8">
    <location>
        <begin position="17"/>
        <end position="47"/>
    </location>
</feature>
<dbReference type="GO" id="GO:0006351">
    <property type="term" value="P:DNA-templated transcription"/>
    <property type="evidence" value="ECO:0007669"/>
    <property type="project" value="InterPro"/>
</dbReference>
<dbReference type="Gene3D" id="4.10.240.10">
    <property type="entry name" value="Zn(2)-C6 fungal-type DNA-binding domain"/>
    <property type="match status" value="1"/>
</dbReference>
<dbReference type="SUPFAM" id="SSF57701">
    <property type="entry name" value="Zn2/Cys6 DNA-binding domain"/>
    <property type="match status" value="1"/>
</dbReference>
<dbReference type="PROSITE" id="PS50048">
    <property type="entry name" value="ZN2_CY6_FUNGAL_2"/>
    <property type="match status" value="1"/>
</dbReference>
<reference evidence="9 10" key="1">
    <citation type="submission" date="2019-04" db="EMBL/GenBank/DDBJ databases">
        <title>Fungal friends and foes A comparative genomics study of 23 Aspergillus species from section Flavi.</title>
        <authorList>
            <consortium name="DOE Joint Genome Institute"/>
            <person name="Kjaerbolling I."/>
            <person name="Vesth T.C."/>
            <person name="Frisvad J.C."/>
            <person name="Nybo J.L."/>
            <person name="Theobald S."/>
            <person name="Kildgaard S."/>
            <person name="Petersen T.I."/>
            <person name="Kuo A."/>
            <person name="Sato A."/>
            <person name="Lyhne E.K."/>
            <person name="Kogle M.E."/>
            <person name="Wiebenga A."/>
            <person name="Kun R.S."/>
            <person name="Lubbers R.J."/>
            <person name="Makela M.R."/>
            <person name="Barry K."/>
            <person name="Chovatia M."/>
            <person name="Clum A."/>
            <person name="Daum C."/>
            <person name="Haridas S."/>
            <person name="He G."/>
            <person name="LaButti K."/>
            <person name="Lipzen A."/>
            <person name="Mondo S."/>
            <person name="Pangilinan J."/>
            <person name="Riley R."/>
            <person name="Salamov A."/>
            <person name="Simmons B.A."/>
            <person name="Magnuson J.K."/>
            <person name="Henrissat B."/>
            <person name="Mortensen U.H."/>
            <person name="Larsen T.O."/>
            <person name="De vries R.P."/>
            <person name="Grigoriev I.V."/>
            <person name="Machida M."/>
            <person name="Baker S.E."/>
            <person name="Andersen M.R."/>
        </authorList>
    </citation>
    <scope>NUCLEOTIDE SEQUENCE [LARGE SCALE GENOMIC DNA]</scope>
    <source>
        <strain evidence="9 10">CBS 117618</strain>
    </source>
</reference>
<dbReference type="InterPro" id="IPR007219">
    <property type="entry name" value="XnlR_reg_dom"/>
</dbReference>
<keyword evidence="5" id="KW-0804">Transcription</keyword>